<keyword evidence="8" id="KW-0963">Cytoplasm</keyword>
<gene>
    <name evidence="8" type="primary">purA</name>
    <name evidence="11" type="ORF">K8W16_10360</name>
</gene>
<keyword evidence="7 8" id="KW-0342">GTP-binding</keyword>
<feature type="binding site" evidence="8">
    <location>
        <position position="40"/>
    </location>
    <ligand>
        <name>Mg(2+)</name>
        <dbReference type="ChEBI" id="CHEBI:18420"/>
    </ligand>
</feature>
<feature type="binding site" evidence="8">
    <location>
        <begin position="299"/>
        <end position="305"/>
    </location>
    <ligand>
        <name>substrate</name>
    </ligand>
</feature>
<evidence type="ECO:0000256" key="8">
    <source>
        <dbReference type="HAMAP-Rule" id="MF_00011"/>
    </source>
</evidence>
<dbReference type="Proteomes" id="UP000698963">
    <property type="component" value="Unassembled WGS sequence"/>
</dbReference>
<dbReference type="RefSeq" id="WP_304123358.1">
    <property type="nucleotide sequence ID" value="NZ_DYZA01000211.1"/>
</dbReference>
<dbReference type="InterPro" id="IPR027417">
    <property type="entry name" value="P-loop_NTPase"/>
</dbReference>
<comment type="subunit">
    <text evidence="1 8">Homodimer.</text>
</comment>
<name>A0A921AY78_9BACT</name>
<dbReference type="InterPro" id="IPR042109">
    <property type="entry name" value="Adenylosuccinate_synth_dom1"/>
</dbReference>
<comment type="function">
    <text evidence="8">Plays an important role in the de novo pathway of purine nucleotide biosynthesis. Catalyzes the first committed step in the biosynthesis of AMP from IMP.</text>
</comment>
<evidence type="ECO:0000256" key="4">
    <source>
        <dbReference type="ARBA" id="ARBA00022741"/>
    </source>
</evidence>
<dbReference type="GO" id="GO:0000287">
    <property type="term" value="F:magnesium ion binding"/>
    <property type="evidence" value="ECO:0007669"/>
    <property type="project" value="UniProtKB-UniRule"/>
</dbReference>
<evidence type="ECO:0000256" key="7">
    <source>
        <dbReference type="ARBA" id="ARBA00023134"/>
    </source>
</evidence>
<evidence type="ECO:0000256" key="2">
    <source>
        <dbReference type="ARBA" id="ARBA00022598"/>
    </source>
</evidence>
<feature type="binding site" description="in other chain" evidence="8">
    <location>
        <begin position="38"/>
        <end position="41"/>
    </location>
    <ligand>
        <name>IMP</name>
        <dbReference type="ChEBI" id="CHEBI:58053"/>
        <note>ligand shared between dimeric partners</note>
    </ligand>
</feature>
<evidence type="ECO:0000256" key="6">
    <source>
        <dbReference type="ARBA" id="ARBA00022842"/>
    </source>
</evidence>
<feature type="binding site" description="in other chain" evidence="8">
    <location>
        <position position="129"/>
    </location>
    <ligand>
        <name>IMP</name>
        <dbReference type="ChEBI" id="CHEBI:58053"/>
        <note>ligand shared between dimeric partners</note>
    </ligand>
</feature>
<dbReference type="HAMAP" id="MF_00011">
    <property type="entry name" value="Adenylosucc_synth"/>
    <property type="match status" value="1"/>
</dbReference>
<keyword evidence="6 8" id="KW-0460">Magnesium</keyword>
<dbReference type="EC" id="6.3.4.4" evidence="8 10"/>
<feature type="binding site" description="in other chain" evidence="8">
    <location>
        <position position="239"/>
    </location>
    <ligand>
        <name>IMP</name>
        <dbReference type="ChEBI" id="CHEBI:58053"/>
        <note>ligand shared between dimeric partners</note>
    </ligand>
</feature>
<dbReference type="GO" id="GO:0004019">
    <property type="term" value="F:adenylosuccinate synthase activity"/>
    <property type="evidence" value="ECO:0007669"/>
    <property type="project" value="UniProtKB-UniRule"/>
</dbReference>
<dbReference type="CDD" id="cd03108">
    <property type="entry name" value="AdSS"/>
    <property type="match status" value="1"/>
</dbReference>
<feature type="binding site" evidence="8">
    <location>
        <begin position="413"/>
        <end position="415"/>
    </location>
    <ligand>
        <name>GTP</name>
        <dbReference type="ChEBI" id="CHEBI:37565"/>
    </ligand>
</feature>
<feature type="binding site" description="in other chain" evidence="8">
    <location>
        <position position="303"/>
    </location>
    <ligand>
        <name>IMP</name>
        <dbReference type="ChEBI" id="CHEBI:58053"/>
        <note>ligand shared between dimeric partners</note>
    </ligand>
</feature>
<dbReference type="PANTHER" id="PTHR11846">
    <property type="entry name" value="ADENYLOSUCCINATE SYNTHETASE"/>
    <property type="match status" value="1"/>
</dbReference>
<evidence type="ECO:0000256" key="9">
    <source>
        <dbReference type="PROSITE-ProRule" id="PRU10134"/>
    </source>
</evidence>
<feature type="binding site" evidence="8">
    <location>
        <begin position="331"/>
        <end position="333"/>
    </location>
    <ligand>
        <name>GTP</name>
        <dbReference type="ChEBI" id="CHEBI:37565"/>
    </ligand>
</feature>
<dbReference type="PANTHER" id="PTHR11846:SF0">
    <property type="entry name" value="ADENYLOSUCCINATE SYNTHETASE"/>
    <property type="match status" value="1"/>
</dbReference>
<evidence type="ECO:0000256" key="10">
    <source>
        <dbReference type="RuleBase" id="RU000520"/>
    </source>
</evidence>
<dbReference type="Gene3D" id="1.10.300.10">
    <property type="entry name" value="Adenylosuccinate Synthetase, subunit A, domain 2"/>
    <property type="match status" value="1"/>
</dbReference>
<protein>
    <recommendedName>
        <fullName evidence="8 10">Adenylosuccinate synthetase</fullName>
        <shortName evidence="8">AMPSase</shortName>
        <shortName evidence="8">AdSS</shortName>
        <ecNumber evidence="8 10">6.3.4.4</ecNumber>
    </recommendedName>
    <alternativeName>
        <fullName evidence="8">IMP--aspartate ligase</fullName>
    </alternativeName>
</protein>
<keyword evidence="3 8" id="KW-0479">Metal-binding</keyword>
<evidence type="ECO:0000256" key="3">
    <source>
        <dbReference type="ARBA" id="ARBA00022723"/>
    </source>
</evidence>
<comment type="cofactor">
    <cofactor evidence="8">
        <name>Mg(2+)</name>
        <dbReference type="ChEBI" id="CHEBI:18420"/>
    </cofactor>
    <text evidence="8">Binds 1 Mg(2+) ion per subunit.</text>
</comment>
<evidence type="ECO:0000313" key="11">
    <source>
        <dbReference type="EMBL" id="HJD98032.1"/>
    </source>
</evidence>
<comment type="pathway">
    <text evidence="8 10">Purine metabolism; AMP biosynthesis via de novo pathway; AMP from IMP: step 1/2.</text>
</comment>
<comment type="caution">
    <text evidence="11">The sequence shown here is derived from an EMBL/GenBank/DDBJ whole genome shotgun (WGS) entry which is preliminary data.</text>
</comment>
<dbReference type="Gene3D" id="3.90.170.10">
    <property type="entry name" value="Adenylosuccinate Synthetase, subunit A, domain 3"/>
    <property type="match status" value="1"/>
</dbReference>
<proteinExistence type="inferred from homology"/>
<dbReference type="PROSITE" id="PS01266">
    <property type="entry name" value="ADENYLOSUCCIN_SYN_1"/>
    <property type="match status" value="1"/>
</dbReference>
<feature type="binding site" evidence="8">
    <location>
        <position position="13"/>
    </location>
    <ligand>
        <name>Mg(2+)</name>
        <dbReference type="ChEBI" id="CHEBI:18420"/>
    </ligand>
</feature>
<comment type="subcellular location">
    <subcellularLocation>
        <location evidence="8">Cytoplasm</location>
    </subcellularLocation>
</comment>
<evidence type="ECO:0000313" key="12">
    <source>
        <dbReference type="Proteomes" id="UP000698963"/>
    </source>
</evidence>
<feature type="binding site" evidence="8">
    <location>
        <position position="305"/>
    </location>
    <ligand>
        <name>GTP</name>
        <dbReference type="ChEBI" id="CHEBI:37565"/>
    </ligand>
</feature>
<feature type="active site" evidence="9">
    <location>
        <position position="140"/>
    </location>
</feature>
<dbReference type="GO" id="GO:0005525">
    <property type="term" value="F:GTP binding"/>
    <property type="evidence" value="ECO:0007669"/>
    <property type="project" value="UniProtKB-UniRule"/>
</dbReference>
<dbReference type="FunFam" id="3.90.170.10:FF:000001">
    <property type="entry name" value="Adenylosuccinate synthetase"/>
    <property type="match status" value="1"/>
</dbReference>
<dbReference type="AlphaFoldDB" id="A0A921AY78"/>
<dbReference type="GO" id="GO:0046040">
    <property type="term" value="P:IMP metabolic process"/>
    <property type="evidence" value="ECO:0007669"/>
    <property type="project" value="TreeGrafter"/>
</dbReference>
<dbReference type="FunFam" id="1.10.300.10:FF:000001">
    <property type="entry name" value="Adenylosuccinate synthetase"/>
    <property type="match status" value="1"/>
</dbReference>
<evidence type="ECO:0000256" key="5">
    <source>
        <dbReference type="ARBA" id="ARBA00022755"/>
    </source>
</evidence>
<accession>A0A921AY78</accession>
<organism evidence="11 12">
    <name type="scientific">Mailhella massiliensis</name>
    <dbReference type="NCBI Taxonomy" id="1903261"/>
    <lineage>
        <taxon>Bacteria</taxon>
        <taxon>Pseudomonadati</taxon>
        <taxon>Thermodesulfobacteriota</taxon>
        <taxon>Desulfovibrionia</taxon>
        <taxon>Desulfovibrionales</taxon>
        <taxon>Desulfovibrionaceae</taxon>
        <taxon>Mailhella</taxon>
    </lineage>
</organism>
<feature type="binding site" description="in other chain" evidence="8">
    <location>
        <begin position="13"/>
        <end position="16"/>
    </location>
    <ligand>
        <name>IMP</name>
        <dbReference type="ChEBI" id="CHEBI:58053"/>
        <note>ligand shared between dimeric partners</note>
    </ligand>
</feature>
<dbReference type="NCBIfam" id="NF002223">
    <property type="entry name" value="PRK01117.1"/>
    <property type="match status" value="1"/>
</dbReference>
<feature type="binding site" evidence="8">
    <location>
        <position position="143"/>
    </location>
    <ligand>
        <name>IMP</name>
        <dbReference type="ChEBI" id="CHEBI:58053"/>
        <note>ligand shared between dimeric partners</note>
    </ligand>
</feature>
<dbReference type="GO" id="GO:0044208">
    <property type="term" value="P:'de novo' AMP biosynthetic process"/>
    <property type="evidence" value="ECO:0007669"/>
    <property type="project" value="UniProtKB-UniRule"/>
</dbReference>
<sequence length="424" mass="46419">MSNMTIVGAQWGDEGKGKIVDLLTSEADMVVRFQGGNNAGHTVIVDGKKYVLHVVPSGILHPGKMCIIGNGVVLDPENFLEEIDALQSLGLDVSPERLKISYKTHLIMPYHRIIDGAREGASKNKIGTTGRGIGPCYEDKKARVGVRAGDLTDPEVLKARIARALEEKNVLFSQLYGLPALDPETVFSDLMAIAPRIVPYLADVSSLIMDAQESGKNIMFEGAQGVMLDIDHGTYPFVTSSNVVCDNASIGSGVNAGIIDQRIAIVKAYTTRVGSGPFPTELFDETGEFLRRQGGEYGATTGRPRRCGWLDLVVLREMIRLCAPTTMALTKVDVLSGLKEIKLCVAYEYEGKVVKFPPQTPRGLEFSKPVFEVLPGWEEDLSGCEGWDDLPKNCRRYIERVEELLGVKAGFISVGPDRKQTFRR</sequence>
<dbReference type="InterPro" id="IPR001114">
    <property type="entry name" value="Adenylosuccinate_synthetase"/>
</dbReference>
<dbReference type="Pfam" id="PF00709">
    <property type="entry name" value="Adenylsucc_synt"/>
    <property type="match status" value="1"/>
</dbReference>
<dbReference type="InterPro" id="IPR033128">
    <property type="entry name" value="Adenylosuccin_syn_Lys_AS"/>
</dbReference>
<dbReference type="InterPro" id="IPR042111">
    <property type="entry name" value="Adenylosuccinate_synth_dom3"/>
</dbReference>
<reference evidence="11" key="2">
    <citation type="submission" date="2021-09" db="EMBL/GenBank/DDBJ databases">
        <authorList>
            <person name="Gilroy R."/>
        </authorList>
    </citation>
    <scope>NUCLEOTIDE SEQUENCE</scope>
    <source>
        <strain evidence="11">ChiGjej2B2-19336</strain>
    </source>
</reference>
<dbReference type="PROSITE" id="PS00513">
    <property type="entry name" value="ADENYLOSUCCIN_SYN_2"/>
    <property type="match status" value="1"/>
</dbReference>
<keyword evidence="4 8" id="KW-0547">Nucleotide-binding</keyword>
<keyword evidence="5 8" id="KW-0658">Purine biosynthesis</keyword>
<feature type="active site" description="Proton acceptor" evidence="8">
    <location>
        <position position="13"/>
    </location>
</feature>
<feature type="binding site" evidence="8">
    <location>
        <begin position="12"/>
        <end position="18"/>
    </location>
    <ligand>
        <name>GTP</name>
        <dbReference type="ChEBI" id="CHEBI:37565"/>
    </ligand>
</feature>
<reference evidence="11" key="1">
    <citation type="journal article" date="2021" name="PeerJ">
        <title>Extensive microbial diversity within the chicken gut microbiome revealed by metagenomics and culture.</title>
        <authorList>
            <person name="Gilroy R."/>
            <person name="Ravi A."/>
            <person name="Getino M."/>
            <person name="Pursley I."/>
            <person name="Horton D.L."/>
            <person name="Alikhan N.F."/>
            <person name="Baker D."/>
            <person name="Gharbi K."/>
            <person name="Hall N."/>
            <person name="Watson M."/>
            <person name="Adriaenssens E.M."/>
            <person name="Foster-Nyarko E."/>
            <person name="Jarju S."/>
            <person name="Secka A."/>
            <person name="Antonio M."/>
            <person name="Oren A."/>
            <person name="Chaudhuri R.R."/>
            <person name="La Ragione R."/>
            <person name="Hildebrand F."/>
            <person name="Pallen M.J."/>
        </authorList>
    </citation>
    <scope>NUCLEOTIDE SEQUENCE</scope>
    <source>
        <strain evidence="11">ChiGjej2B2-19336</strain>
    </source>
</reference>
<dbReference type="SUPFAM" id="SSF52540">
    <property type="entry name" value="P-loop containing nucleoside triphosphate hydrolases"/>
    <property type="match status" value="1"/>
</dbReference>
<dbReference type="SMART" id="SM00788">
    <property type="entry name" value="Adenylsucc_synt"/>
    <property type="match status" value="1"/>
</dbReference>
<feature type="binding site" evidence="8">
    <location>
        <begin position="40"/>
        <end position="42"/>
    </location>
    <ligand>
        <name>GTP</name>
        <dbReference type="ChEBI" id="CHEBI:37565"/>
    </ligand>
</feature>
<dbReference type="Gene3D" id="3.40.440.10">
    <property type="entry name" value="Adenylosuccinate Synthetase, subunit A, domain 1"/>
    <property type="match status" value="1"/>
</dbReference>
<keyword evidence="2 8" id="KW-0436">Ligase</keyword>
<feature type="active site" description="Proton donor" evidence="8">
    <location>
        <position position="41"/>
    </location>
</feature>
<dbReference type="InterPro" id="IPR042110">
    <property type="entry name" value="Adenylosuccinate_synth_dom2"/>
</dbReference>
<feature type="binding site" description="in other chain" evidence="8">
    <location>
        <position position="224"/>
    </location>
    <ligand>
        <name>IMP</name>
        <dbReference type="ChEBI" id="CHEBI:58053"/>
        <note>ligand shared between dimeric partners</note>
    </ligand>
</feature>
<comment type="catalytic activity">
    <reaction evidence="8 10">
        <text>IMP + L-aspartate + GTP = N(6)-(1,2-dicarboxyethyl)-AMP + GDP + phosphate + 2 H(+)</text>
        <dbReference type="Rhea" id="RHEA:15753"/>
        <dbReference type="ChEBI" id="CHEBI:15378"/>
        <dbReference type="ChEBI" id="CHEBI:29991"/>
        <dbReference type="ChEBI" id="CHEBI:37565"/>
        <dbReference type="ChEBI" id="CHEBI:43474"/>
        <dbReference type="ChEBI" id="CHEBI:57567"/>
        <dbReference type="ChEBI" id="CHEBI:58053"/>
        <dbReference type="ChEBI" id="CHEBI:58189"/>
        <dbReference type="EC" id="6.3.4.4"/>
    </reaction>
</comment>
<dbReference type="InterPro" id="IPR018220">
    <property type="entry name" value="Adenylosuccin_syn_GTP-bd"/>
</dbReference>
<dbReference type="GO" id="GO:0005737">
    <property type="term" value="C:cytoplasm"/>
    <property type="evidence" value="ECO:0007669"/>
    <property type="project" value="UniProtKB-SubCell"/>
</dbReference>
<dbReference type="EMBL" id="DYZA01000211">
    <property type="protein sequence ID" value="HJD98032.1"/>
    <property type="molecule type" value="Genomic_DNA"/>
</dbReference>
<dbReference type="NCBIfam" id="TIGR00184">
    <property type="entry name" value="purA"/>
    <property type="match status" value="1"/>
</dbReference>
<evidence type="ECO:0000256" key="1">
    <source>
        <dbReference type="ARBA" id="ARBA00011738"/>
    </source>
</evidence>
<comment type="similarity">
    <text evidence="8 10">Belongs to the adenylosuccinate synthetase family.</text>
</comment>